<dbReference type="AlphaFoldDB" id="A0A2U1B0U3"/>
<comment type="caution">
    <text evidence="4">The sequence shown here is derived from an EMBL/GenBank/DDBJ whole genome shotgun (WGS) entry which is preliminary data.</text>
</comment>
<comment type="subcellular location">
    <subcellularLocation>
        <location evidence="1">Cell membrane</location>
    </subcellularLocation>
</comment>
<dbReference type="Gene3D" id="3.10.450.360">
    <property type="match status" value="1"/>
</dbReference>
<evidence type="ECO:0000256" key="1">
    <source>
        <dbReference type="ARBA" id="ARBA00004236"/>
    </source>
</evidence>
<evidence type="ECO:0000313" key="5">
    <source>
        <dbReference type="Proteomes" id="UP000245466"/>
    </source>
</evidence>
<dbReference type="SUPFAM" id="SSF160574">
    <property type="entry name" value="BT0923-like"/>
    <property type="match status" value="1"/>
</dbReference>
<dbReference type="Pfam" id="PF06977">
    <property type="entry name" value="SdiA-regulated"/>
    <property type="match status" value="1"/>
</dbReference>
<dbReference type="PROSITE" id="PS51257">
    <property type="entry name" value="PROKAR_LIPOPROTEIN"/>
    <property type="match status" value="1"/>
</dbReference>
<name>A0A2U1B0U3_9BACT</name>
<keyword evidence="5" id="KW-1185">Reference proteome</keyword>
<evidence type="ECO:0000256" key="2">
    <source>
        <dbReference type="ARBA" id="ARBA00022475"/>
    </source>
</evidence>
<protein>
    <submittedName>
        <fullName evidence="4">Uncharacterized protein YjiK</fullName>
    </submittedName>
</protein>
<dbReference type="SUPFAM" id="SSF101898">
    <property type="entry name" value="NHL repeat"/>
    <property type="match status" value="1"/>
</dbReference>
<keyword evidence="2" id="KW-1003">Cell membrane</keyword>
<evidence type="ECO:0000313" key="4">
    <source>
        <dbReference type="EMBL" id="PVY42295.1"/>
    </source>
</evidence>
<keyword evidence="3" id="KW-0472">Membrane</keyword>
<gene>
    <name evidence="4" type="ORF">C8E01_103161</name>
</gene>
<evidence type="ECO:0000256" key="3">
    <source>
        <dbReference type="ARBA" id="ARBA00023136"/>
    </source>
</evidence>
<proteinExistence type="predicted"/>
<organism evidence="4 5">
    <name type="scientific">Pontibacter virosus</name>
    <dbReference type="NCBI Taxonomy" id="1765052"/>
    <lineage>
        <taxon>Bacteria</taxon>
        <taxon>Pseudomonadati</taxon>
        <taxon>Bacteroidota</taxon>
        <taxon>Cytophagia</taxon>
        <taxon>Cytophagales</taxon>
        <taxon>Hymenobacteraceae</taxon>
        <taxon>Pontibacter</taxon>
    </lineage>
</organism>
<dbReference type="EMBL" id="QEKI01000003">
    <property type="protein sequence ID" value="PVY42295.1"/>
    <property type="molecule type" value="Genomic_DNA"/>
</dbReference>
<dbReference type="Proteomes" id="UP000245466">
    <property type="component" value="Unassembled WGS sequence"/>
</dbReference>
<sequence>MKLKMKHTYLWAMVLVAGTTLSSCDQIWSARNVPDAVKVKFVESYPTIKRVDWDRMDSLYEAEFEISGRERKALFLEDGTLLSYTEEIEQQYLPKSVVAKLQQEFNNYKIEEVHRVQENNMTSFVVELEKGTRDIWLRYNEAGELLEQSANTAKVLKQSASLLPLTSNETTPDDLGMADSRWELPAELREVSGISLLPDGSMACVQDEEGKIFVYDLEQKKVIREIPFAGPGDYEGIAVAGEDAYIVRSDGALFEVGGFSSQNPTVKVYEASFPATINIEGLAYDQEQNRLLLAPKGHDPNLKNQKAIYAFSLDAKKFQPEPVINISLDQVEAPKKSKKQKSAYDVLQPSSLEKHPTSKALYLLDAVNNRLYTMTEDGKLTRTLELDESQLRQAEGLTFDQDGAMYIASEGGKKGKGVILKYTKGIR</sequence>
<dbReference type="GO" id="GO:0005886">
    <property type="term" value="C:plasma membrane"/>
    <property type="evidence" value="ECO:0007669"/>
    <property type="project" value="UniProtKB-SubCell"/>
</dbReference>
<dbReference type="InterPro" id="IPR009722">
    <property type="entry name" value="YjiK/CarP"/>
</dbReference>
<reference evidence="4 5" key="1">
    <citation type="submission" date="2018-04" db="EMBL/GenBank/DDBJ databases">
        <title>Genomic Encyclopedia of Type Strains, Phase IV (KMG-IV): sequencing the most valuable type-strain genomes for metagenomic binning, comparative biology and taxonomic classification.</title>
        <authorList>
            <person name="Goeker M."/>
        </authorList>
    </citation>
    <scope>NUCLEOTIDE SEQUENCE [LARGE SCALE GENOMIC DNA]</scope>
    <source>
        <strain evidence="4 5">DSM 100231</strain>
    </source>
</reference>
<accession>A0A2U1B0U3</accession>